<dbReference type="InterPro" id="IPR015242">
    <property type="entry name" value="Ydc2_cat"/>
</dbReference>
<dbReference type="AlphaFoldDB" id="A0A6C0F886"/>
<dbReference type="SUPFAM" id="SSF53098">
    <property type="entry name" value="Ribonuclease H-like"/>
    <property type="match status" value="1"/>
</dbReference>
<evidence type="ECO:0000259" key="1">
    <source>
        <dbReference type="Pfam" id="PF09159"/>
    </source>
</evidence>
<feature type="domain" description="Mitochondrial resolvase Ydc2 catalytic" evidence="1">
    <location>
        <begin position="3"/>
        <end position="64"/>
    </location>
</feature>
<reference evidence="2" key="1">
    <citation type="journal article" date="2020" name="Nature">
        <title>Giant virus diversity and host interactions through global metagenomics.</title>
        <authorList>
            <person name="Schulz F."/>
            <person name="Roux S."/>
            <person name="Paez-Espino D."/>
            <person name="Jungbluth S."/>
            <person name="Walsh D.A."/>
            <person name="Denef V.J."/>
            <person name="McMahon K.D."/>
            <person name="Konstantinidis K.T."/>
            <person name="Eloe-Fadrosh E.A."/>
            <person name="Kyrpides N.C."/>
            <person name="Woyke T."/>
        </authorList>
    </citation>
    <scope>NUCLEOTIDE SEQUENCE</scope>
    <source>
        <strain evidence="2">GVMAG-S-ERX555997-44</strain>
    </source>
</reference>
<dbReference type="InterPro" id="IPR012337">
    <property type="entry name" value="RNaseH-like_sf"/>
</dbReference>
<dbReference type="Pfam" id="PF09159">
    <property type="entry name" value="Ydc2-catalyt"/>
    <property type="match status" value="1"/>
</dbReference>
<organism evidence="2">
    <name type="scientific">viral metagenome</name>
    <dbReference type="NCBI Taxonomy" id="1070528"/>
    <lineage>
        <taxon>unclassified sequences</taxon>
        <taxon>metagenomes</taxon>
        <taxon>organismal metagenomes</taxon>
    </lineage>
</organism>
<dbReference type="InterPro" id="IPR036397">
    <property type="entry name" value="RNaseH_sf"/>
</dbReference>
<protein>
    <recommendedName>
        <fullName evidence="1">Mitochondrial resolvase Ydc2 catalytic domain-containing protein</fullName>
    </recommendedName>
</protein>
<dbReference type="EMBL" id="MN738796">
    <property type="protein sequence ID" value="QHT37422.1"/>
    <property type="molecule type" value="Genomic_DNA"/>
</dbReference>
<name>A0A6C0F886_9ZZZZ</name>
<proteinExistence type="predicted"/>
<evidence type="ECO:0000313" key="2">
    <source>
        <dbReference type="EMBL" id="QHT37422.1"/>
    </source>
</evidence>
<dbReference type="GO" id="GO:0003676">
    <property type="term" value="F:nucleic acid binding"/>
    <property type="evidence" value="ECO:0007669"/>
    <property type="project" value="InterPro"/>
</dbReference>
<dbReference type="Gene3D" id="3.30.420.10">
    <property type="entry name" value="Ribonuclease H-like superfamily/Ribonuclease H"/>
    <property type="match status" value="1"/>
</dbReference>
<sequence>MKILSIDVGIKNLAYCLVNFEKNEITIDEWEVINICREKNLVCSEKLKKKGTICGKKAKFYKNNSCYCSIHSKNSDFLTPSNDIRLLKNKLLKKNKKISQKKLIEFCKNNNLEYLKIRKDNLMNNIIEFLDTTYLNTVEKINANNLNMIDCGILLKKHLDKTFKDKKIDRIIIENQIGPLALRMKMMQGMITQHFIEHNLEKIELINASNKLKDFLKGKTTYNERKKLSIITTRNFLENDIKLNKWLEYYNKHSKKDDLADSYLQCLWYINHIVKNETIKNKNQLKIK</sequence>
<accession>A0A6C0F886</accession>